<dbReference type="Proteomes" id="UP000695022">
    <property type="component" value="Unplaced"/>
</dbReference>
<feature type="domain" description="SCP" evidence="2">
    <location>
        <begin position="80"/>
        <end position="118"/>
    </location>
</feature>
<organism evidence="3 4">
    <name type="scientific">Priapulus caudatus</name>
    <name type="common">Priapulid worm</name>
    <dbReference type="NCBI Taxonomy" id="37621"/>
    <lineage>
        <taxon>Eukaryota</taxon>
        <taxon>Metazoa</taxon>
        <taxon>Ecdysozoa</taxon>
        <taxon>Scalidophora</taxon>
        <taxon>Priapulida</taxon>
        <taxon>Priapulimorpha</taxon>
        <taxon>Priapulimorphida</taxon>
        <taxon>Priapulidae</taxon>
        <taxon>Priapulus</taxon>
    </lineage>
</organism>
<evidence type="ECO:0000313" key="3">
    <source>
        <dbReference type="Proteomes" id="UP000695022"/>
    </source>
</evidence>
<dbReference type="SUPFAM" id="SSF55797">
    <property type="entry name" value="PR-1-like"/>
    <property type="match status" value="1"/>
</dbReference>
<accession>A0ABM1ET59</accession>
<proteinExistence type="predicted"/>
<dbReference type="Gene3D" id="3.40.33.10">
    <property type="entry name" value="CAP"/>
    <property type="match status" value="1"/>
</dbReference>
<keyword evidence="1" id="KW-1133">Transmembrane helix</keyword>
<keyword evidence="1" id="KW-0812">Transmembrane</keyword>
<dbReference type="RefSeq" id="XP_014675380.1">
    <property type="nucleotide sequence ID" value="XM_014819894.1"/>
</dbReference>
<dbReference type="InterPro" id="IPR035940">
    <property type="entry name" value="CAP_sf"/>
</dbReference>
<dbReference type="InterPro" id="IPR014044">
    <property type="entry name" value="CAP_dom"/>
</dbReference>
<dbReference type="Pfam" id="PF00188">
    <property type="entry name" value="CAP"/>
    <property type="match status" value="1"/>
</dbReference>
<evidence type="ECO:0000256" key="1">
    <source>
        <dbReference type="SAM" id="Phobius"/>
    </source>
</evidence>
<dbReference type="GeneID" id="106815435"/>
<sequence length="126" mass="14853">MYTDVDRRLAGDMPRKHDACVRWSFRSMELVVCSYILYAWQWLCMLLRRPLTYLWPADSQTPQYELPGTDSFEWRCLCSLNTRRAQHDSAPLQWSGELAEMAQQWAGSIAQKGFLQYSETKGEQHR</sequence>
<reference evidence="4" key="1">
    <citation type="submission" date="2025-08" db="UniProtKB">
        <authorList>
            <consortium name="RefSeq"/>
        </authorList>
    </citation>
    <scope>IDENTIFICATION</scope>
</reference>
<keyword evidence="3" id="KW-1185">Reference proteome</keyword>
<gene>
    <name evidence="4" type="primary">LOC106815435</name>
</gene>
<evidence type="ECO:0000313" key="4">
    <source>
        <dbReference type="RefSeq" id="XP_014675380.1"/>
    </source>
</evidence>
<evidence type="ECO:0000259" key="2">
    <source>
        <dbReference type="Pfam" id="PF00188"/>
    </source>
</evidence>
<protein>
    <submittedName>
        <fullName evidence="4">Uncharacterized protein LOC106815435</fullName>
    </submittedName>
</protein>
<keyword evidence="1" id="KW-0472">Membrane</keyword>
<feature type="transmembrane region" description="Helical" evidence="1">
    <location>
        <begin position="23"/>
        <end position="43"/>
    </location>
</feature>
<name>A0ABM1ET59_PRICU</name>